<dbReference type="SMR" id="A0A5C2C7C2"/>
<comment type="similarity">
    <text evidence="2 6">Belongs to the FPP/GGPP synthase family.</text>
</comment>
<evidence type="ECO:0000256" key="5">
    <source>
        <dbReference type="ARBA" id="ARBA00022842"/>
    </source>
</evidence>
<dbReference type="CDD" id="cd00685">
    <property type="entry name" value="Trans_IPPS_HT"/>
    <property type="match status" value="1"/>
</dbReference>
<reference evidence="7" key="1">
    <citation type="submission" date="2019-02" db="EMBL/GenBank/DDBJ databases">
        <title>Production of distinct labdane-type diterpenoids using a novel cryptic labdane-like cluster from Streptomyces thermocarboxydus K155.</title>
        <authorList>
            <person name="Guzman-Trampe S.M."/>
            <person name="Sanchez-Esquivel S."/>
            <person name="Vinuesa-Fleischmann P."/>
            <person name="Ruiz-Villafan B."/>
        </authorList>
    </citation>
    <scope>NUCLEOTIDE SEQUENCE</scope>
    <source>
        <strain evidence="7">K155</strain>
    </source>
</reference>
<dbReference type="GO" id="GO:0008299">
    <property type="term" value="P:isoprenoid biosynthetic process"/>
    <property type="evidence" value="ECO:0007669"/>
    <property type="project" value="InterPro"/>
</dbReference>
<dbReference type="PROSITE" id="PS00444">
    <property type="entry name" value="POLYPRENYL_SYNTHASE_2"/>
    <property type="match status" value="1"/>
</dbReference>
<protein>
    <submittedName>
        <fullName evidence="7">Geranylgeranyl diphosphate synthase</fullName>
        <ecNumber evidence="7">2.5.1.29</ecNumber>
    </submittedName>
</protein>
<name>A0A5C2C7C2_9ACTN</name>
<dbReference type="Gene3D" id="1.10.600.10">
    <property type="entry name" value="Farnesyl Diphosphate Synthase"/>
    <property type="match status" value="1"/>
</dbReference>
<evidence type="ECO:0000256" key="3">
    <source>
        <dbReference type="ARBA" id="ARBA00022679"/>
    </source>
</evidence>
<evidence type="ECO:0000313" key="7">
    <source>
        <dbReference type="EMBL" id="QEO60197.1"/>
    </source>
</evidence>
<dbReference type="InterPro" id="IPR033749">
    <property type="entry name" value="Polyprenyl_synt_CS"/>
</dbReference>
<dbReference type="SFLD" id="SFLDG01017">
    <property type="entry name" value="Polyprenyl_Transferase_Like"/>
    <property type="match status" value="1"/>
</dbReference>
<dbReference type="InterPro" id="IPR008949">
    <property type="entry name" value="Isoprenoid_synthase_dom_sf"/>
</dbReference>
<dbReference type="PANTHER" id="PTHR12001">
    <property type="entry name" value="GERANYLGERANYL PYROPHOSPHATE SYNTHASE"/>
    <property type="match status" value="1"/>
</dbReference>
<dbReference type="SFLD" id="SFLDS00005">
    <property type="entry name" value="Isoprenoid_Synthase_Type_I"/>
    <property type="match status" value="1"/>
</dbReference>
<evidence type="ECO:0000256" key="1">
    <source>
        <dbReference type="ARBA" id="ARBA00001946"/>
    </source>
</evidence>
<dbReference type="RefSeq" id="WP_019525554.1">
    <property type="nucleotide sequence ID" value="NZ_CP058273.1"/>
</dbReference>
<accession>A0A5C2C7C2</accession>
<dbReference type="GO" id="GO:0046872">
    <property type="term" value="F:metal ion binding"/>
    <property type="evidence" value="ECO:0007669"/>
    <property type="project" value="UniProtKB-KW"/>
</dbReference>
<organism evidence="7">
    <name type="scientific">Streptomyces thermocarboxydus</name>
    <dbReference type="NCBI Taxonomy" id="59299"/>
    <lineage>
        <taxon>Bacteria</taxon>
        <taxon>Bacillati</taxon>
        <taxon>Actinomycetota</taxon>
        <taxon>Actinomycetes</taxon>
        <taxon>Kitasatosporales</taxon>
        <taxon>Streptomycetaceae</taxon>
        <taxon>Streptomyces</taxon>
    </lineage>
</organism>
<dbReference type="InterPro" id="IPR000092">
    <property type="entry name" value="Polyprenyl_synt"/>
</dbReference>
<dbReference type="GO" id="GO:0004311">
    <property type="term" value="F:geranylgeranyl diphosphate synthase activity"/>
    <property type="evidence" value="ECO:0007669"/>
    <property type="project" value="UniProtKB-EC"/>
</dbReference>
<keyword evidence="4" id="KW-0479">Metal-binding</keyword>
<dbReference type="EMBL" id="MK547537">
    <property type="protein sequence ID" value="QEO60197.1"/>
    <property type="molecule type" value="Genomic_DNA"/>
</dbReference>
<evidence type="ECO:0000256" key="2">
    <source>
        <dbReference type="ARBA" id="ARBA00006706"/>
    </source>
</evidence>
<evidence type="ECO:0000256" key="4">
    <source>
        <dbReference type="ARBA" id="ARBA00022723"/>
    </source>
</evidence>
<keyword evidence="5" id="KW-0460">Magnesium</keyword>
<dbReference type="PROSITE" id="PS00723">
    <property type="entry name" value="POLYPRENYL_SYNTHASE_1"/>
    <property type="match status" value="1"/>
</dbReference>
<dbReference type="EC" id="2.5.1.29" evidence="7"/>
<dbReference type="Pfam" id="PF00348">
    <property type="entry name" value="polyprenyl_synt"/>
    <property type="match status" value="1"/>
</dbReference>
<evidence type="ECO:0000256" key="6">
    <source>
        <dbReference type="RuleBase" id="RU004466"/>
    </source>
</evidence>
<comment type="cofactor">
    <cofactor evidence="1">
        <name>Mg(2+)</name>
        <dbReference type="ChEBI" id="CHEBI:18420"/>
    </cofactor>
</comment>
<keyword evidence="3 6" id="KW-0808">Transferase</keyword>
<dbReference type="PANTHER" id="PTHR12001:SF85">
    <property type="entry name" value="SHORT CHAIN ISOPRENYL DIPHOSPHATE SYNTHASE"/>
    <property type="match status" value="1"/>
</dbReference>
<dbReference type="SUPFAM" id="SSF48576">
    <property type="entry name" value="Terpenoid synthases"/>
    <property type="match status" value="1"/>
</dbReference>
<sequence>MPGTVRSTTDIPTPISVRDEVDAVLADFVDEQEQSALGPETAPLFTTVRRLLFSHGKRLRPLLCVAGWQAGGAPGDSRTVLRVAAALELVQTFALIHDDVMDDSDFRRGHPSAHRALSAVYVTAGGQCGRAEAHGRSAAILLGDLLLVWSDMMLADAGLEARARSRVLPLVDSMRTELVYGQYLDLLSTGRISGDVSAALRVARYKTAKYTVERPLHLGISVADGGPQLLQLCTDFAIPLGEAFQLRDDLLGLFGDPAQTGKPVGDDFREGKATVLLALAFRDAPRADRRLLQALFGRPDLKAEDIDQVRTILETTGARHRVEKMIASRRDTALATLETADLPQNVTETLSQLVWMATERNT</sequence>
<dbReference type="AlphaFoldDB" id="A0A5C2C7C2"/>
<proteinExistence type="inferred from homology"/>
<gene>
    <name evidence="7" type="primary">lrdA</name>
</gene>